<evidence type="ECO:0000256" key="3">
    <source>
        <dbReference type="ARBA" id="ARBA00022840"/>
    </source>
</evidence>
<dbReference type="InterPro" id="IPR003439">
    <property type="entry name" value="ABC_transporter-like_ATP-bd"/>
</dbReference>
<name>A0A2M8NYC8_9CHLR</name>
<reference evidence="6 7" key="1">
    <citation type="submission" date="2017-11" db="EMBL/GenBank/DDBJ databases">
        <title>Evolution of Phototrophy in the Chloroflexi Phylum Driven by Horizontal Gene Transfer.</title>
        <authorList>
            <person name="Ward L.M."/>
            <person name="Hemp J."/>
            <person name="Shih P.M."/>
            <person name="Mcglynn S.E."/>
            <person name="Fischer W."/>
        </authorList>
    </citation>
    <scope>NUCLEOTIDE SEQUENCE [LARGE SCALE GENOMIC DNA]</scope>
    <source>
        <strain evidence="6">CP2_2F</strain>
    </source>
</reference>
<sequence length="258" mass="28437">MLEAENLHYAYTPERPALRGISLQLGEGTILYLLGRNGCGKTTLMNCLSGVLKPQRGIVRLHGRDLHSYAPAERARLIGLIPQLHTPAFNYSVREIVLMGRAPHLGLFGTPGRADYEIADAALESVGLADYRERPYTQLSGGERQLVLIGRGLAQQCRILLMDEPDAHLDLNNQLRVMERVVRLAAEGLSFIVTSHLPNNALMYAHRVLLMKLGMALAYGAPAEVLSESLLSAAYDLPIDVVREGERPRAIVPRRTVS</sequence>
<dbReference type="PROSITE" id="PS50893">
    <property type="entry name" value="ABC_TRANSPORTER_2"/>
    <property type="match status" value="1"/>
</dbReference>
<dbReference type="PROSITE" id="PS00211">
    <property type="entry name" value="ABC_TRANSPORTER_1"/>
    <property type="match status" value="1"/>
</dbReference>
<dbReference type="Gene3D" id="3.40.50.300">
    <property type="entry name" value="P-loop containing nucleotide triphosphate hydrolases"/>
    <property type="match status" value="1"/>
</dbReference>
<dbReference type="GO" id="GO:0005524">
    <property type="term" value="F:ATP binding"/>
    <property type="evidence" value="ECO:0007669"/>
    <property type="project" value="UniProtKB-KW"/>
</dbReference>
<dbReference type="SMART" id="SM00382">
    <property type="entry name" value="AAA"/>
    <property type="match status" value="1"/>
</dbReference>
<comment type="caution">
    <text evidence="6">The sequence shown here is derived from an EMBL/GenBank/DDBJ whole genome shotgun (WGS) entry which is preliminary data.</text>
</comment>
<keyword evidence="4" id="KW-1278">Translocase</keyword>
<evidence type="ECO:0000256" key="2">
    <source>
        <dbReference type="ARBA" id="ARBA00022741"/>
    </source>
</evidence>
<feature type="domain" description="ABC transporter" evidence="5">
    <location>
        <begin position="2"/>
        <end position="238"/>
    </location>
</feature>
<keyword evidence="1" id="KW-0813">Transport</keyword>
<keyword evidence="2" id="KW-0547">Nucleotide-binding</keyword>
<evidence type="ECO:0000259" key="5">
    <source>
        <dbReference type="PROSITE" id="PS50893"/>
    </source>
</evidence>
<protein>
    <recommendedName>
        <fullName evidence="5">ABC transporter domain-containing protein</fullName>
    </recommendedName>
</protein>
<dbReference type="GO" id="GO:0016887">
    <property type="term" value="F:ATP hydrolysis activity"/>
    <property type="evidence" value="ECO:0007669"/>
    <property type="project" value="InterPro"/>
</dbReference>
<dbReference type="AlphaFoldDB" id="A0A2M8NYC8"/>
<dbReference type="FunFam" id="3.40.50.300:FF:000134">
    <property type="entry name" value="Iron-enterobactin ABC transporter ATP-binding protein"/>
    <property type="match status" value="1"/>
</dbReference>
<gene>
    <name evidence="6" type="ORF">CUN51_08310</name>
</gene>
<dbReference type="InterPro" id="IPR003593">
    <property type="entry name" value="AAA+_ATPase"/>
</dbReference>
<evidence type="ECO:0000256" key="4">
    <source>
        <dbReference type="ARBA" id="ARBA00022967"/>
    </source>
</evidence>
<keyword evidence="3" id="KW-0067">ATP-binding</keyword>
<dbReference type="InterPro" id="IPR017871">
    <property type="entry name" value="ABC_transporter-like_CS"/>
</dbReference>
<dbReference type="PANTHER" id="PTHR42794:SF1">
    <property type="entry name" value="HEMIN IMPORT ATP-BINDING PROTEIN HMUV"/>
    <property type="match status" value="1"/>
</dbReference>
<organism evidence="6 7">
    <name type="scientific">Candidatus Thermofonsia Clade 1 bacterium</name>
    <dbReference type="NCBI Taxonomy" id="2364210"/>
    <lineage>
        <taxon>Bacteria</taxon>
        <taxon>Bacillati</taxon>
        <taxon>Chloroflexota</taxon>
        <taxon>Candidatus Thermofontia</taxon>
        <taxon>Candidatus Thermofonsia Clade 1</taxon>
    </lineage>
</organism>
<accession>A0A2M8NYC8</accession>
<evidence type="ECO:0000313" key="6">
    <source>
        <dbReference type="EMBL" id="PJF30301.1"/>
    </source>
</evidence>
<dbReference type="SUPFAM" id="SSF52540">
    <property type="entry name" value="P-loop containing nucleoside triphosphate hydrolases"/>
    <property type="match status" value="1"/>
</dbReference>
<proteinExistence type="predicted"/>
<dbReference type="Proteomes" id="UP000228921">
    <property type="component" value="Unassembled WGS sequence"/>
</dbReference>
<dbReference type="InterPro" id="IPR027417">
    <property type="entry name" value="P-loop_NTPase"/>
</dbReference>
<dbReference type="Pfam" id="PF00005">
    <property type="entry name" value="ABC_tran"/>
    <property type="match status" value="1"/>
</dbReference>
<evidence type="ECO:0000256" key="1">
    <source>
        <dbReference type="ARBA" id="ARBA00022448"/>
    </source>
</evidence>
<dbReference type="PANTHER" id="PTHR42794">
    <property type="entry name" value="HEMIN IMPORT ATP-BINDING PROTEIN HMUV"/>
    <property type="match status" value="1"/>
</dbReference>
<dbReference type="CDD" id="cd03214">
    <property type="entry name" value="ABC_Iron-Siderophores_B12_Hemin"/>
    <property type="match status" value="1"/>
</dbReference>
<evidence type="ECO:0000313" key="7">
    <source>
        <dbReference type="Proteomes" id="UP000228921"/>
    </source>
</evidence>
<dbReference type="EMBL" id="PGTK01000012">
    <property type="protein sequence ID" value="PJF30301.1"/>
    <property type="molecule type" value="Genomic_DNA"/>
</dbReference>